<feature type="compositionally biased region" description="Low complexity" evidence="1">
    <location>
        <begin position="2171"/>
        <end position="2196"/>
    </location>
</feature>
<evidence type="ECO:0000313" key="3">
    <source>
        <dbReference type="Proteomes" id="UP000605986"/>
    </source>
</evidence>
<accession>A0A8H4JPY8</accession>
<feature type="compositionally biased region" description="Pro residues" evidence="1">
    <location>
        <begin position="2373"/>
        <end position="2389"/>
    </location>
</feature>
<feature type="compositionally biased region" description="Acidic residues" evidence="1">
    <location>
        <begin position="904"/>
        <end position="913"/>
    </location>
</feature>
<feature type="compositionally biased region" description="Low complexity" evidence="1">
    <location>
        <begin position="1172"/>
        <end position="1181"/>
    </location>
</feature>
<feature type="compositionally biased region" description="Acidic residues" evidence="1">
    <location>
        <begin position="2390"/>
        <end position="2406"/>
    </location>
</feature>
<dbReference type="Proteomes" id="UP000605986">
    <property type="component" value="Unassembled WGS sequence"/>
</dbReference>
<feature type="compositionally biased region" description="Low complexity" evidence="1">
    <location>
        <begin position="1521"/>
        <end position="1532"/>
    </location>
</feature>
<feature type="compositionally biased region" description="Basic and acidic residues" evidence="1">
    <location>
        <begin position="181"/>
        <end position="190"/>
    </location>
</feature>
<feature type="compositionally biased region" description="Acidic residues" evidence="1">
    <location>
        <begin position="876"/>
        <end position="890"/>
    </location>
</feature>
<comment type="caution">
    <text evidence="2">The sequence shown here is derived from an EMBL/GenBank/DDBJ whole genome shotgun (WGS) entry which is preliminary data.</text>
</comment>
<feature type="region of interest" description="Disordered" evidence="1">
    <location>
        <begin position="811"/>
        <end position="990"/>
    </location>
</feature>
<feature type="region of interest" description="Disordered" evidence="1">
    <location>
        <begin position="1918"/>
        <end position="1945"/>
    </location>
</feature>
<feature type="region of interest" description="Disordered" evidence="1">
    <location>
        <begin position="1496"/>
        <end position="1757"/>
    </location>
</feature>
<feature type="region of interest" description="Disordered" evidence="1">
    <location>
        <begin position="1958"/>
        <end position="2406"/>
    </location>
</feature>
<feature type="compositionally biased region" description="Acidic residues" evidence="1">
    <location>
        <begin position="1710"/>
        <end position="1727"/>
    </location>
</feature>
<feature type="compositionally biased region" description="Acidic residues" evidence="1">
    <location>
        <begin position="920"/>
        <end position="930"/>
    </location>
</feature>
<dbReference type="EMBL" id="JAADJG010000782">
    <property type="protein sequence ID" value="KAF4436792.1"/>
    <property type="molecule type" value="Genomic_DNA"/>
</dbReference>
<organism evidence="2 3">
    <name type="scientific">Fusarium austroafricanum</name>
    <dbReference type="NCBI Taxonomy" id="2364996"/>
    <lineage>
        <taxon>Eukaryota</taxon>
        <taxon>Fungi</taxon>
        <taxon>Dikarya</taxon>
        <taxon>Ascomycota</taxon>
        <taxon>Pezizomycotina</taxon>
        <taxon>Sordariomycetes</taxon>
        <taxon>Hypocreomycetidae</taxon>
        <taxon>Hypocreales</taxon>
        <taxon>Nectriaceae</taxon>
        <taxon>Fusarium</taxon>
        <taxon>Fusarium concolor species complex</taxon>
    </lineage>
</organism>
<feature type="compositionally biased region" description="Acidic residues" evidence="1">
    <location>
        <begin position="853"/>
        <end position="863"/>
    </location>
</feature>
<feature type="compositionally biased region" description="Low complexity" evidence="1">
    <location>
        <begin position="2300"/>
        <end position="2317"/>
    </location>
</feature>
<evidence type="ECO:0000256" key="1">
    <source>
        <dbReference type="SAM" id="MobiDB-lite"/>
    </source>
</evidence>
<feature type="compositionally biased region" description="Basic and acidic residues" evidence="1">
    <location>
        <begin position="1965"/>
        <end position="1976"/>
    </location>
</feature>
<name>A0A8H4JPY8_9HYPO</name>
<feature type="region of interest" description="Disordered" evidence="1">
    <location>
        <begin position="729"/>
        <end position="758"/>
    </location>
</feature>
<dbReference type="PANTHER" id="PTHR48125">
    <property type="entry name" value="LP07818P1"/>
    <property type="match status" value="1"/>
</dbReference>
<dbReference type="OrthoDB" id="4850289at2759"/>
<feature type="region of interest" description="Disordered" evidence="1">
    <location>
        <begin position="1094"/>
        <end position="1185"/>
    </location>
</feature>
<feature type="compositionally biased region" description="Basic and acidic residues" evidence="1">
    <location>
        <begin position="2033"/>
        <end position="2046"/>
    </location>
</feature>
<feature type="compositionally biased region" description="Basic and acidic residues" evidence="1">
    <location>
        <begin position="2284"/>
        <end position="2293"/>
    </location>
</feature>
<feature type="compositionally biased region" description="Basic and acidic residues" evidence="1">
    <location>
        <begin position="1099"/>
        <end position="1118"/>
    </location>
</feature>
<sequence length="2406" mass="265812">MEADVGASSLGQDESALEYVSSDTAAKRFDLLIDPNDEKWVRKHKFFTERLDSDSPVKEIIRENFTYHESRLLSPSDRDDIKELQAANAKRYKDLLNGHFKGVVDSLATKFTMMYFGLPVAPIEDTLKDIAMMMGLETEKDPLYNIKPPLHFLTAHDRRNWGKDSLRGTEAPVYPIPWPNEEPKEPKEPNEPTLGLRGGEAPTTEVPTNSDYIPEYEDPASQNDLWLYLHGLNGRIPFVPSKWKSYSVVLRQLLRLAYTVEMSAEPIPYTLIAFHRWGKDPMYIHDTLPLTATSNAGAFLQGLYVNNNNKDEMESYNLFVQEGTVRAGDGPAIWEPREVLLRDTVKIGRSLGTFLDREAISIAYLTFPKTRGKTFSIGNYCSQQFNAHFTATMDILFGKPMRELPRYSKYSHALFRLHDKKKPNSRAIPVVYGAMGLPQWAWELLHPLNNPDAEWMVECSWLNPRMHPLIMPNYYPRPNPHLLAQNRDHAAEYEDAFGSICEIATEAFDKETSRKLGSLYVIEGDPIKDSSNDIDSVEVHPRRGNHGNPDSYDTSLGDALKKMPTWYLNLYAKWRPGHCRLVPNWGGGKPDKEMPPLGSSLASLINAVNLLVLATGRKLDDCRENDHILLKETVCFDARQVQDMDSPSYLITPDSSNNDWFRIRQSITSPEVKVSLVKKSEVDWTSCIDQRNIWGVRLSGRDIANLTRSGGPGLTRKRLKIKDLDDKVVDPRANYPSAPELLARRTDNDDDDDEPVQPYSAMRTDAFQAPSLHIQGPAPVLSINESFYLPEPKTLGREYKYDCDVGVRATHRPSWADHPPAGLFDAETVPDSEPPLSVDDDADTDIYGFSGDEGGDDGDDGDNDGSGNGAQGYGDDPGDDDSGDDSDDGSDNSSDNGVPREIEESSSDDSDDESDRRDDDMDLDQDDEPENVVTSLPGPSNRPAWNHGNEASGEDREIAWEAQPSLYGDPPNGRHTSENISIPVNAPPEERVRRTTSNVAMISNPLLTPTEQASLQSAYWEARNILLKRIAKCFFSGCNFTCQLGDVDVLERHFITTHSTMGCGFCIEPRWASWDQVQRMQHMRQKHRRVFWNTVRAANPREKSEEPRQEQSPRRDEQNVPGHSNPDASGAGPSRRAVQHPPQPSGAARPQARQPASAPTQRIQQLPPQPSETPQTQPRRPFAAQSRPADNFALGQVDDPFGRGHVSLPDSQRGAIRLPQFGGVNADQKLLNPPRRIPSLITNWYDLPGPREFVDPPATCPAPNCPYRGFSHLNSLGVWKHFKEYHSTTELKECPFCRLPFMKVTDRGAIGNRIWTYRDEQECIKHLDCHIYRLWDLGPENGGRFSLGLRATLSKAGEYPRNRDYAVTPCSPPDETASFPQTWVQICPLFDECGVVINCSSEDLIEYRQHVRDSHPRDVQRILFNEDDSNDGDDGGVEGDDEGDHGQERQRSPSLGASRRRTPPRPPTPGPRATEFFSDDEISDNELNESTGYAQVAPREQSTQKASKKRKAVAPADQSESEAPSEAGPSVPRGRRSPVRPHLGPILGAGWEEVSEGIHACTSDSDMPPDPITITEIKRKRTKKARKRHKPSPPIDESGSESDTDIPARLPDNKRSKKAQPGTSGLTPKKASRKGKSPAPAVQSESEAPSDVASTVSRGRSSARKPRSKPAATRAPAAETQGSSSKSGAAEGRGRAKKSKTPRRDGEKDGDYEDDGYESEDVEEEQDDRGRPFRRRASSPDWVKELSPGDPKFDPDDDMYCSKCLRKAPKKGGKSPNLSATERAEEIQAHIDPQRCCRIRSGVGSTKRLPNRSGWIKGSDLTKKGAIGNIKQRFRRRYPTYFKTIYPTKGRDHYASLWRSDPNNLDNKVWWDIPWPPYEGDPPFPGTWEAPGLPWDDTPAGRKRRQVYTGYSVEDTVYIPSADSDSGDSLKPDDPNIGDLSIDASTKLKRPGDEIIRASLEAEEPAAKKLKTDSKTPKSGKRGKKAASAEPSRTSNRLLMQRASAEPTAAESTAAAAAAAPPPPHVPSVPEDVQDRGNKGGDDGNKTTKRGKKTGKESAVPSRTSSRIRERQASVVSAISAAAAPTPEHGGDEDVDEDMSDAKTKRAKKTRKGKEKEKEGSAQPSRVSSRIQSRKGSVASTSSMPPPSPAPASEDEMASDFEKMGRGRQVSKPSNAPSRASSRPQSRKGSVASTSSMPPPSSAPASEDEIEEDLEKTKGRKQATKANKKEVSAKPSRTSKTTALDASRLLATVGQSTRKADKTPIRWKDSFATGAEDDEDQNDDKEKGKEGIKRGRKTSKTPARPKASAASTAAAASENEEDQSDGKEEGKKGTKAGGKTKKKQESAQPARTSNRIRERQASVVSATSADAPPSAPAPAPAPKPAPEPAPEPEPEPEDDDSSDPDL</sequence>
<feature type="region of interest" description="Disordered" evidence="1">
    <location>
        <begin position="172"/>
        <end position="208"/>
    </location>
</feature>
<feature type="compositionally biased region" description="Polar residues" evidence="1">
    <location>
        <begin position="2122"/>
        <end position="2135"/>
    </location>
</feature>
<feature type="compositionally biased region" description="Low complexity" evidence="1">
    <location>
        <begin position="2073"/>
        <end position="2084"/>
    </location>
</feature>
<feature type="region of interest" description="Disordered" evidence="1">
    <location>
        <begin position="532"/>
        <end position="555"/>
    </location>
</feature>
<protein>
    <submittedName>
        <fullName evidence="2">Uncharacterized protein</fullName>
    </submittedName>
</protein>
<feature type="compositionally biased region" description="Low complexity" evidence="1">
    <location>
        <begin position="1145"/>
        <end position="1159"/>
    </location>
</feature>
<proteinExistence type="predicted"/>
<gene>
    <name evidence="2" type="ORF">F53441_13177</name>
</gene>
<feature type="compositionally biased region" description="Basic residues" evidence="1">
    <location>
        <begin position="1578"/>
        <end position="1591"/>
    </location>
</feature>
<evidence type="ECO:0000313" key="2">
    <source>
        <dbReference type="EMBL" id="KAF4436792.1"/>
    </source>
</evidence>
<dbReference type="PANTHER" id="PTHR48125:SF12">
    <property type="entry name" value="AT HOOK TRANSCRIPTION FACTOR FAMILY-RELATED"/>
    <property type="match status" value="1"/>
</dbReference>
<feature type="compositionally biased region" description="Low complexity" evidence="1">
    <location>
        <begin position="2003"/>
        <end position="2019"/>
    </location>
</feature>
<reference evidence="2" key="1">
    <citation type="submission" date="2020-01" db="EMBL/GenBank/DDBJ databases">
        <title>Identification and distribution of gene clusters putatively required for synthesis of sphingolipid metabolism inhibitors in phylogenetically diverse species of the filamentous fungus Fusarium.</title>
        <authorList>
            <person name="Kim H.-S."/>
            <person name="Busman M."/>
            <person name="Brown D.W."/>
            <person name="Divon H."/>
            <person name="Uhlig S."/>
            <person name="Proctor R.H."/>
        </authorList>
    </citation>
    <scope>NUCLEOTIDE SEQUENCE</scope>
    <source>
        <strain evidence="2">NRRL 53441</strain>
    </source>
</reference>
<feature type="compositionally biased region" description="Acidic residues" evidence="1">
    <location>
        <begin position="1425"/>
        <end position="1443"/>
    </location>
</feature>
<feature type="compositionally biased region" description="Basic and acidic residues" evidence="1">
    <location>
        <begin position="532"/>
        <end position="541"/>
    </location>
</feature>
<feature type="region of interest" description="Disordered" evidence="1">
    <location>
        <begin position="1425"/>
        <end position="1479"/>
    </location>
</feature>
<feature type="compositionally biased region" description="Polar residues" evidence="1">
    <location>
        <begin position="1643"/>
        <end position="1660"/>
    </location>
</feature>
<feature type="compositionally biased region" description="Polar residues" evidence="1">
    <location>
        <begin position="2235"/>
        <end position="2244"/>
    </location>
</feature>
<keyword evidence="3" id="KW-1185">Reference proteome</keyword>
<feature type="compositionally biased region" description="Basic and acidic residues" evidence="1">
    <location>
        <begin position="2258"/>
        <end position="2269"/>
    </location>
</feature>